<dbReference type="SUPFAM" id="SSF56300">
    <property type="entry name" value="Metallo-dependent phosphatases"/>
    <property type="match status" value="1"/>
</dbReference>
<name>A0A382Z7Q3_9ZZZZ</name>
<dbReference type="PANTHER" id="PTHR30337:SF8">
    <property type="entry name" value="BLL4141 PROTEIN"/>
    <property type="match status" value="1"/>
</dbReference>
<dbReference type="Pfam" id="PF00149">
    <property type="entry name" value="Metallophos"/>
    <property type="match status" value="1"/>
</dbReference>
<accession>A0A382Z7Q3</accession>
<sequence>MKILFFTDGHLVSKTNVNRIDNLPETQKLKLNELIDICTNEDINLALSSGDIFDRHTPAITTMNTFTNFVECLSVPFILCPGNHDLHGYNYKTLETTGLGYTCKLLKTYNKITLMKKNNEFIDVKDIRIHFKETIDKHPMKDFIVDKTTNKIHIGLIHDMVYNEDFFGTVTQYSDFETNLDIMFNGH</sequence>
<dbReference type="Gene3D" id="3.60.21.10">
    <property type="match status" value="1"/>
</dbReference>
<proteinExistence type="predicted"/>
<feature type="domain" description="Calcineurin-like phosphoesterase" evidence="1">
    <location>
        <begin position="1"/>
        <end position="187"/>
    </location>
</feature>
<dbReference type="InterPro" id="IPR050535">
    <property type="entry name" value="DNA_Repair-Maintenance_Comp"/>
</dbReference>
<gene>
    <name evidence="2" type="ORF">METZ01_LOCUS443602</name>
</gene>
<evidence type="ECO:0000313" key="2">
    <source>
        <dbReference type="EMBL" id="SVD90748.1"/>
    </source>
</evidence>
<dbReference type="InterPro" id="IPR029052">
    <property type="entry name" value="Metallo-depent_PP-like"/>
</dbReference>
<organism evidence="2">
    <name type="scientific">marine metagenome</name>
    <dbReference type="NCBI Taxonomy" id="408172"/>
    <lineage>
        <taxon>unclassified sequences</taxon>
        <taxon>metagenomes</taxon>
        <taxon>ecological metagenomes</taxon>
    </lineage>
</organism>
<protein>
    <recommendedName>
        <fullName evidence="1">Calcineurin-like phosphoesterase domain-containing protein</fullName>
    </recommendedName>
</protein>
<feature type="non-terminal residue" evidence="2">
    <location>
        <position position="187"/>
    </location>
</feature>
<dbReference type="EMBL" id="UINC01181180">
    <property type="protein sequence ID" value="SVD90748.1"/>
    <property type="molecule type" value="Genomic_DNA"/>
</dbReference>
<evidence type="ECO:0000259" key="1">
    <source>
        <dbReference type="Pfam" id="PF00149"/>
    </source>
</evidence>
<dbReference type="PANTHER" id="PTHR30337">
    <property type="entry name" value="COMPONENT OF ATP-DEPENDENT DSDNA EXONUCLEASE"/>
    <property type="match status" value="1"/>
</dbReference>
<dbReference type="GO" id="GO:0016787">
    <property type="term" value="F:hydrolase activity"/>
    <property type="evidence" value="ECO:0007669"/>
    <property type="project" value="InterPro"/>
</dbReference>
<reference evidence="2" key="1">
    <citation type="submission" date="2018-05" db="EMBL/GenBank/DDBJ databases">
        <authorList>
            <person name="Lanie J.A."/>
            <person name="Ng W.-L."/>
            <person name="Kazmierczak K.M."/>
            <person name="Andrzejewski T.M."/>
            <person name="Davidsen T.M."/>
            <person name="Wayne K.J."/>
            <person name="Tettelin H."/>
            <person name="Glass J.I."/>
            <person name="Rusch D."/>
            <person name="Podicherti R."/>
            <person name="Tsui H.-C.T."/>
            <person name="Winkler M.E."/>
        </authorList>
    </citation>
    <scope>NUCLEOTIDE SEQUENCE</scope>
</reference>
<dbReference type="InterPro" id="IPR004843">
    <property type="entry name" value="Calcineurin-like_PHP"/>
</dbReference>
<dbReference type="AlphaFoldDB" id="A0A382Z7Q3"/>